<accession>A0A7N0SV83</accession>
<dbReference type="AlphaFoldDB" id="A0A7N0SV83"/>
<evidence type="ECO:0000256" key="4">
    <source>
        <dbReference type="ARBA" id="ARBA00022692"/>
    </source>
</evidence>
<keyword evidence="4 9" id="KW-0812">Transmembrane</keyword>
<keyword evidence="8 9" id="KW-0472">Membrane</keyword>
<evidence type="ECO:0000313" key="11">
    <source>
        <dbReference type="Proteomes" id="UP000594263"/>
    </source>
</evidence>
<evidence type="ECO:0000256" key="6">
    <source>
        <dbReference type="ARBA" id="ARBA00022989"/>
    </source>
</evidence>
<name>A0A7N0SV83_KALFE</name>
<reference evidence="10" key="1">
    <citation type="submission" date="2021-01" db="UniProtKB">
        <authorList>
            <consortium name="EnsemblPlants"/>
        </authorList>
    </citation>
    <scope>IDENTIFICATION</scope>
</reference>
<keyword evidence="7" id="KW-0408">Iron</keyword>
<dbReference type="PANTHER" id="PTHR10978">
    <property type="entry name" value="SUCCINATE DEHYDROGENASE CYTOCHROME B560 SUBUNIT"/>
    <property type="match status" value="1"/>
</dbReference>
<evidence type="ECO:0000256" key="5">
    <source>
        <dbReference type="ARBA" id="ARBA00022723"/>
    </source>
</evidence>
<evidence type="ECO:0000256" key="8">
    <source>
        <dbReference type="ARBA" id="ARBA00023136"/>
    </source>
</evidence>
<keyword evidence="3" id="KW-0349">Heme</keyword>
<evidence type="ECO:0000256" key="1">
    <source>
        <dbReference type="ARBA" id="ARBA00004434"/>
    </source>
</evidence>
<dbReference type="Gene3D" id="1.20.1300.10">
    <property type="entry name" value="Fumarate reductase/succinate dehydrogenase, transmembrane subunit"/>
    <property type="match status" value="1"/>
</dbReference>
<comment type="subunit">
    <text evidence="2">Component of complex II composed of eight subunits in plants: four classical SDH subunits SDH1, SDH2, SDH3 and SDH4 (a flavoprotein (FP), an iron-sulfur protein (IP), and a cytochrome b composed of a large and a small subunit.), as well as four subunits unknown in mitochondria from bacteria and heterotrophic eukaryotes.</text>
</comment>
<evidence type="ECO:0000256" key="3">
    <source>
        <dbReference type="ARBA" id="ARBA00022617"/>
    </source>
</evidence>
<keyword evidence="11" id="KW-1185">Reference proteome</keyword>
<dbReference type="GO" id="GO:0045273">
    <property type="term" value="C:respiratory chain complex II (succinate dehydrogenase)"/>
    <property type="evidence" value="ECO:0007669"/>
    <property type="project" value="UniProtKB-ARBA"/>
</dbReference>
<dbReference type="GO" id="GO:0046872">
    <property type="term" value="F:metal ion binding"/>
    <property type="evidence" value="ECO:0007669"/>
    <property type="project" value="UniProtKB-KW"/>
</dbReference>
<sequence length="189" mass="20483">MALYRLGRTSSILRAQLRTVSGLSGTVSRNSSVGSTIPESDIGLLRHSPFVKAEMQNGRSMLQLQFGGRYLSTGTPTNETATPAATSGNVGQTAKVMSLRPLSPHLPIYKPQSSSMLSITHRITSVYLVGVVLAYSVTFLQMGKICLTSYPFYQFCCYVTKATPFAMELAALALAYNIFHSIGKFSGRL</sequence>
<dbReference type="PANTHER" id="PTHR10978:SF5">
    <property type="entry name" value="SUCCINATE DEHYDROGENASE CYTOCHROME B560 SUBUNIT, MITOCHONDRIAL"/>
    <property type="match status" value="1"/>
</dbReference>
<dbReference type="SUPFAM" id="SSF81343">
    <property type="entry name" value="Fumarate reductase respiratory complex transmembrane subunits"/>
    <property type="match status" value="1"/>
</dbReference>
<evidence type="ECO:0008006" key="12">
    <source>
        <dbReference type="Google" id="ProtNLM"/>
    </source>
</evidence>
<dbReference type="GO" id="GO:0006099">
    <property type="term" value="P:tricarboxylic acid cycle"/>
    <property type="evidence" value="ECO:0007669"/>
    <property type="project" value="InterPro"/>
</dbReference>
<feature type="transmembrane region" description="Helical" evidence="9">
    <location>
        <begin position="162"/>
        <end position="179"/>
    </location>
</feature>
<evidence type="ECO:0000256" key="2">
    <source>
        <dbReference type="ARBA" id="ARBA00011313"/>
    </source>
</evidence>
<dbReference type="Gramene" id="Kaladp0001s0200.1.v1.1">
    <property type="protein sequence ID" value="Kaladp0001s0200.1.v1.1"/>
    <property type="gene ID" value="Kaladp0001s0200.v1.1"/>
</dbReference>
<dbReference type="InterPro" id="IPR034804">
    <property type="entry name" value="SQR/QFR_C/D"/>
</dbReference>
<protein>
    <recommendedName>
        <fullName evidence="12">Succinate dehydrogenase subunit 3</fullName>
    </recommendedName>
</protein>
<dbReference type="EnsemblPlants" id="Kaladp0001s0200.1.v1.1">
    <property type="protein sequence ID" value="Kaladp0001s0200.1.v1.1"/>
    <property type="gene ID" value="Kaladp0001s0200.v1.1"/>
</dbReference>
<organism evidence="10 11">
    <name type="scientific">Kalanchoe fedtschenkoi</name>
    <name type="common">Lavender scallops</name>
    <name type="synonym">South American air plant</name>
    <dbReference type="NCBI Taxonomy" id="63787"/>
    <lineage>
        <taxon>Eukaryota</taxon>
        <taxon>Viridiplantae</taxon>
        <taxon>Streptophyta</taxon>
        <taxon>Embryophyta</taxon>
        <taxon>Tracheophyta</taxon>
        <taxon>Spermatophyta</taxon>
        <taxon>Magnoliopsida</taxon>
        <taxon>eudicotyledons</taxon>
        <taxon>Gunneridae</taxon>
        <taxon>Pentapetalae</taxon>
        <taxon>Saxifragales</taxon>
        <taxon>Crassulaceae</taxon>
        <taxon>Kalanchoe</taxon>
    </lineage>
</organism>
<dbReference type="GO" id="GO:0009055">
    <property type="term" value="F:electron transfer activity"/>
    <property type="evidence" value="ECO:0007669"/>
    <property type="project" value="InterPro"/>
</dbReference>
<dbReference type="Pfam" id="PF01127">
    <property type="entry name" value="Sdh_cyt"/>
    <property type="match status" value="1"/>
</dbReference>
<feature type="transmembrane region" description="Helical" evidence="9">
    <location>
        <begin position="123"/>
        <end position="142"/>
    </location>
</feature>
<evidence type="ECO:0000256" key="7">
    <source>
        <dbReference type="ARBA" id="ARBA00023004"/>
    </source>
</evidence>
<dbReference type="Proteomes" id="UP000594263">
    <property type="component" value="Unplaced"/>
</dbReference>
<keyword evidence="6 9" id="KW-1133">Transmembrane helix</keyword>
<evidence type="ECO:0000313" key="10">
    <source>
        <dbReference type="EnsemblPlants" id="Kaladp0001s0200.1.v1.1"/>
    </source>
</evidence>
<dbReference type="InterPro" id="IPR000701">
    <property type="entry name" value="SuccDH_FuR_B_TM-su"/>
</dbReference>
<dbReference type="GO" id="GO:0005743">
    <property type="term" value="C:mitochondrial inner membrane"/>
    <property type="evidence" value="ECO:0007669"/>
    <property type="project" value="UniProtKB-SubCell"/>
</dbReference>
<comment type="subcellular location">
    <subcellularLocation>
        <location evidence="1">Mitochondrion inner membrane</location>
        <topology evidence="1">Single-pass membrane protein</topology>
    </subcellularLocation>
</comment>
<proteinExistence type="predicted"/>
<keyword evidence="5" id="KW-0479">Metal-binding</keyword>
<evidence type="ECO:0000256" key="9">
    <source>
        <dbReference type="SAM" id="Phobius"/>
    </source>
</evidence>
<dbReference type="GO" id="GO:0006121">
    <property type="term" value="P:mitochondrial electron transport, succinate to ubiquinone"/>
    <property type="evidence" value="ECO:0007669"/>
    <property type="project" value="TreeGrafter"/>
</dbReference>
<dbReference type="InterPro" id="IPR014314">
    <property type="entry name" value="Succ_DH_cytb556"/>
</dbReference>